<evidence type="ECO:0000259" key="7">
    <source>
        <dbReference type="Pfam" id="PF17827"/>
    </source>
</evidence>
<feature type="binding site" evidence="5">
    <location>
        <position position="160"/>
    </location>
    <ligand>
        <name>S-adenosyl-L-methionine</name>
        <dbReference type="ChEBI" id="CHEBI:59789"/>
    </ligand>
</feature>
<evidence type="ECO:0000313" key="8">
    <source>
        <dbReference type="EMBL" id="SSY79799.1"/>
    </source>
</evidence>
<dbReference type="GO" id="GO:0102559">
    <property type="term" value="F:peptide chain release factor N(5)-glutamine methyltransferase activity"/>
    <property type="evidence" value="ECO:0007669"/>
    <property type="project" value="UniProtKB-EC"/>
</dbReference>
<sequence>MTTLSQWLSATPLPRNEARLLLQHLTGYSRAQLITHDHEILSHQQLEQLKALTQRRELGEPIAYLLGQREFYGRNFRVSPAVLIPRPETEHLLEAALCRLPENGALWDLGTGSGIIALSAKLERPDSLVFASDFSAAALHIAQENAANLGAEVAFSQGSWYEAAERFRLPETGLDIIVSNPPYIENNDLHLSQGDLRFEPQHALTDFADGLAHIRVLIEQGKNYLKPNAWLLLEHGYNQAAAIRALFAEHGYQNIETKQDLAGLDRITFGQWRS</sequence>
<dbReference type="InterPro" id="IPR040758">
    <property type="entry name" value="PrmC_N"/>
</dbReference>
<comment type="catalytic activity">
    <reaction evidence="4 5">
        <text>L-glutaminyl-[peptide chain release factor] + S-adenosyl-L-methionine = N(5)-methyl-L-glutaminyl-[peptide chain release factor] + S-adenosyl-L-homocysteine + H(+)</text>
        <dbReference type="Rhea" id="RHEA:42896"/>
        <dbReference type="Rhea" id="RHEA-COMP:10271"/>
        <dbReference type="Rhea" id="RHEA-COMP:10272"/>
        <dbReference type="ChEBI" id="CHEBI:15378"/>
        <dbReference type="ChEBI" id="CHEBI:30011"/>
        <dbReference type="ChEBI" id="CHEBI:57856"/>
        <dbReference type="ChEBI" id="CHEBI:59789"/>
        <dbReference type="ChEBI" id="CHEBI:61891"/>
        <dbReference type="EC" id="2.1.1.297"/>
    </reaction>
</comment>
<dbReference type="GO" id="GO:0032259">
    <property type="term" value="P:methylation"/>
    <property type="evidence" value="ECO:0007669"/>
    <property type="project" value="UniProtKB-KW"/>
</dbReference>
<dbReference type="InterPro" id="IPR029063">
    <property type="entry name" value="SAM-dependent_MTases_sf"/>
</dbReference>
<dbReference type="NCBIfam" id="TIGR03534">
    <property type="entry name" value="RF_mod_PrmC"/>
    <property type="match status" value="1"/>
</dbReference>
<dbReference type="AlphaFoldDB" id="A0A376BSC5"/>
<dbReference type="Gene3D" id="1.10.8.10">
    <property type="entry name" value="DNA helicase RuvA subunit, C-terminal domain"/>
    <property type="match status" value="1"/>
</dbReference>
<evidence type="ECO:0000256" key="3">
    <source>
        <dbReference type="ARBA" id="ARBA00022691"/>
    </source>
</evidence>
<dbReference type="Proteomes" id="UP000254209">
    <property type="component" value="Unassembled WGS sequence"/>
</dbReference>
<dbReference type="OrthoDB" id="9800643at2"/>
<evidence type="ECO:0000256" key="2">
    <source>
        <dbReference type="ARBA" id="ARBA00022679"/>
    </source>
</evidence>
<dbReference type="InterPro" id="IPR050320">
    <property type="entry name" value="N5-glutamine_MTase"/>
</dbReference>
<dbReference type="SUPFAM" id="SSF53335">
    <property type="entry name" value="S-adenosyl-L-methionine-dependent methyltransferases"/>
    <property type="match status" value="1"/>
</dbReference>
<dbReference type="EMBL" id="UFSO01000003">
    <property type="protein sequence ID" value="SSY79799.1"/>
    <property type="molecule type" value="Genomic_DNA"/>
</dbReference>
<dbReference type="GO" id="GO:0003676">
    <property type="term" value="F:nucleic acid binding"/>
    <property type="evidence" value="ECO:0007669"/>
    <property type="project" value="InterPro"/>
</dbReference>
<dbReference type="FunFam" id="3.40.50.150:FF:000053">
    <property type="entry name" value="Release factor glutamine methyltransferase"/>
    <property type="match status" value="1"/>
</dbReference>
<keyword evidence="1 5" id="KW-0489">Methyltransferase</keyword>
<dbReference type="PANTHER" id="PTHR18895">
    <property type="entry name" value="HEMK METHYLTRANSFERASE"/>
    <property type="match status" value="1"/>
</dbReference>
<keyword evidence="2 5" id="KW-0808">Transferase</keyword>
<evidence type="ECO:0000256" key="4">
    <source>
        <dbReference type="ARBA" id="ARBA00048391"/>
    </source>
</evidence>
<dbReference type="RefSeq" id="WP_034291336.1">
    <property type="nucleotide sequence ID" value="NZ_CP091519.2"/>
</dbReference>
<comment type="similarity">
    <text evidence="5">Belongs to the protein N5-glutamine methyltransferase family. PrmC subfamily.</text>
</comment>
<dbReference type="PANTHER" id="PTHR18895:SF74">
    <property type="entry name" value="MTRF1L RELEASE FACTOR GLUTAMINE METHYLTRANSFERASE"/>
    <property type="match status" value="1"/>
</dbReference>
<dbReference type="Pfam" id="PF17827">
    <property type="entry name" value="PrmC_N"/>
    <property type="match status" value="1"/>
</dbReference>
<evidence type="ECO:0000259" key="6">
    <source>
        <dbReference type="Pfam" id="PF05175"/>
    </source>
</evidence>
<accession>A0A376BSC5</accession>
<gene>
    <name evidence="8" type="primary">prmC_1</name>
    <name evidence="5" type="synonym">prmC</name>
    <name evidence="8" type="ORF">NCTC10283_01493</name>
</gene>
<proteinExistence type="inferred from homology"/>
<dbReference type="STRING" id="1120980.GCA_000745955_00487"/>
<dbReference type="CDD" id="cd02440">
    <property type="entry name" value="AdoMet_MTases"/>
    <property type="match status" value="1"/>
</dbReference>
<feature type="binding site" evidence="5">
    <location>
        <position position="133"/>
    </location>
    <ligand>
        <name>S-adenosyl-L-methionine</name>
        <dbReference type="ChEBI" id="CHEBI:59789"/>
    </ligand>
</feature>
<dbReference type="InterPro" id="IPR007848">
    <property type="entry name" value="Small_mtfrase_dom"/>
</dbReference>
<dbReference type="HAMAP" id="MF_02126">
    <property type="entry name" value="RF_methyltr_PrmC"/>
    <property type="match status" value="1"/>
</dbReference>
<comment type="function">
    <text evidence="5">Methylates the class 1 translation termination release factors RF1/PrfA and RF2/PrfB on the glutamine residue of the universally conserved GGQ motif.</text>
</comment>
<feature type="binding site" evidence="5">
    <location>
        <position position="180"/>
    </location>
    <ligand>
        <name>S-adenosyl-L-methionine</name>
        <dbReference type="ChEBI" id="CHEBI:59789"/>
    </ligand>
</feature>
<organism evidence="8 9">
    <name type="scientific">Alysiella crassa</name>
    <dbReference type="NCBI Taxonomy" id="153491"/>
    <lineage>
        <taxon>Bacteria</taxon>
        <taxon>Pseudomonadati</taxon>
        <taxon>Pseudomonadota</taxon>
        <taxon>Betaproteobacteria</taxon>
        <taxon>Neisseriales</taxon>
        <taxon>Neisseriaceae</taxon>
        <taxon>Alysiella</taxon>
    </lineage>
</organism>
<evidence type="ECO:0000313" key="9">
    <source>
        <dbReference type="Proteomes" id="UP000254209"/>
    </source>
</evidence>
<evidence type="ECO:0000256" key="1">
    <source>
        <dbReference type="ARBA" id="ARBA00022603"/>
    </source>
</evidence>
<evidence type="ECO:0000256" key="5">
    <source>
        <dbReference type="HAMAP-Rule" id="MF_02126"/>
    </source>
</evidence>
<dbReference type="NCBIfam" id="TIGR00536">
    <property type="entry name" value="hemK_fam"/>
    <property type="match status" value="1"/>
</dbReference>
<dbReference type="Pfam" id="PF05175">
    <property type="entry name" value="MTS"/>
    <property type="match status" value="1"/>
</dbReference>
<reference evidence="8 9" key="1">
    <citation type="submission" date="2018-06" db="EMBL/GenBank/DDBJ databases">
        <authorList>
            <consortium name="Pathogen Informatics"/>
            <person name="Doyle S."/>
        </authorList>
    </citation>
    <scope>NUCLEOTIDE SEQUENCE [LARGE SCALE GENOMIC DNA]</scope>
    <source>
        <strain evidence="8 9">NCTC10283</strain>
    </source>
</reference>
<keyword evidence="3 5" id="KW-0949">S-adenosyl-L-methionine</keyword>
<dbReference type="EC" id="2.1.1.297" evidence="5"/>
<name>A0A376BSC5_9NEIS</name>
<dbReference type="Gene3D" id="3.40.50.150">
    <property type="entry name" value="Vaccinia Virus protein VP39"/>
    <property type="match status" value="1"/>
</dbReference>
<feature type="binding site" evidence="5">
    <location>
        <begin position="110"/>
        <end position="114"/>
    </location>
    <ligand>
        <name>S-adenosyl-L-methionine</name>
        <dbReference type="ChEBI" id="CHEBI:59789"/>
    </ligand>
</feature>
<feature type="binding site" evidence="5">
    <location>
        <begin position="180"/>
        <end position="183"/>
    </location>
    <ligand>
        <name>substrate</name>
    </ligand>
</feature>
<feature type="domain" description="Methyltransferase small" evidence="6">
    <location>
        <begin position="102"/>
        <end position="189"/>
    </location>
</feature>
<feature type="domain" description="Release factor glutamine methyltransferase N-terminal" evidence="7">
    <location>
        <begin position="8"/>
        <end position="67"/>
    </location>
</feature>
<dbReference type="InterPro" id="IPR019874">
    <property type="entry name" value="RF_methyltr_PrmC"/>
</dbReference>
<dbReference type="PROSITE" id="PS00092">
    <property type="entry name" value="N6_MTASE"/>
    <property type="match status" value="1"/>
</dbReference>
<protein>
    <recommendedName>
        <fullName evidence="5">Release factor glutamine methyltransferase</fullName>
        <shortName evidence="5">RF MTase</shortName>
        <ecNumber evidence="5">2.1.1.297</ecNumber>
    </recommendedName>
    <alternativeName>
        <fullName evidence="5">N5-glutamine methyltransferase PrmC</fullName>
    </alternativeName>
    <alternativeName>
        <fullName evidence="5">Protein-(glutamine-N5) MTase PrmC</fullName>
    </alternativeName>
    <alternativeName>
        <fullName evidence="5">Protein-glutamine N-methyltransferase PrmC</fullName>
    </alternativeName>
</protein>
<dbReference type="InterPro" id="IPR002052">
    <property type="entry name" value="DNA_methylase_N6_adenine_CS"/>
</dbReference>
<keyword evidence="9" id="KW-1185">Reference proteome</keyword>
<dbReference type="InterPro" id="IPR004556">
    <property type="entry name" value="HemK-like"/>
</dbReference>